<comment type="caution">
    <text evidence="1">The sequence shown here is derived from an EMBL/GenBank/DDBJ whole genome shotgun (WGS) entry which is preliminary data.</text>
</comment>
<evidence type="ECO:0000313" key="1">
    <source>
        <dbReference type="EMBL" id="CAK9169051.1"/>
    </source>
</evidence>
<feature type="non-terminal residue" evidence="1">
    <location>
        <position position="1"/>
    </location>
</feature>
<dbReference type="AlphaFoldDB" id="A0ABC8TMI4"/>
<organism evidence="1 2">
    <name type="scientific">Ilex paraguariensis</name>
    <name type="common">yerba mate</name>
    <dbReference type="NCBI Taxonomy" id="185542"/>
    <lineage>
        <taxon>Eukaryota</taxon>
        <taxon>Viridiplantae</taxon>
        <taxon>Streptophyta</taxon>
        <taxon>Embryophyta</taxon>
        <taxon>Tracheophyta</taxon>
        <taxon>Spermatophyta</taxon>
        <taxon>Magnoliopsida</taxon>
        <taxon>eudicotyledons</taxon>
        <taxon>Gunneridae</taxon>
        <taxon>Pentapetalae</taxon>
        <taxon>asterids</taxon>
        <taxon>campanulids</taxon>
        <taxon>Aquifoliales</taxon>
        <taxon>Aquifoliaceae</taxon>
        <taxon>Ilex</taxon>
    </lineage>
</organism>
<protein>
    <submittedName>
        <fullName evidence="1">Uncharacterized protein</fullName>
    </submittedName>
</protein>
<name>A0ABC8TMI4_9AQUA</name>
<dbReference type="InterPro" id="IPR015943">
    <property type="entry name" value="WD40/YVTN_repeat-like_dom_sf"/>
</dbReference>
<reference evidence="1 2" key="1">
    <citation type="submission" date="2024-02" db="EMBL/GenBank/DDBJ databases">
        <authorList>
            <person name="Vignale AGUSTIN F."/>
            <person name="Sosa J E."/>
            <person name="Modenutti C."/>
        </authorList>
    </citation>
    <scope>NUCLEOTIDE SEQUENCE [LARGE SCALE GENOMIC DNA]</scope>
</reference>
<dbReference type="Gene3D" id="2.130.10.10">
    <property type="entry name" value="YVTN repeat-like/Quinoprotein amine dehydrogenase"/>
    <property type="match status" value="1"/>
</dbReference>
<sequence length="50" mass="5834">RVDPLLNSYSDYEDSVYGLAWSSREPWIFASLSYDGRVASYVITVSKQRW</sequence>
<evidence type="ECO:0000313" key="2">
    <source>
        <dbReference type="Proteomes" id="UP001642360"/>
    </source>
</evidence>
<dbReference type="EMBL" id="CAUOFW020005214">
    <property type="protein sequence ID" value="CAK9169051.1"/>
    <property type="molecule type" value="Genomic_DNA"/>
</dbReference>
<accession>A0ABC8TMI4</accession>
<keyword evidence="2" id="KW-1185">Reference proteome</keyword>
<dbReference type="PANTHER" id="PTHR14205:SF15">
    <property type="entry name" value="EARP AND GARP COMPLEX-INTERACTING PROTEIN 1"/>
    <property type="match status" value="1"/>
</dbReference>
<gene>
    <name evidence="1" type="ORF">ILEXP_LOCUS38483</name>
</gene>
<dbReference type="Proteomes" id="UP001642360">
    <property type="component" value="Unassembled WGS sequence"/>
</dbReference>
<dbReference type="PANTHER" id="PTHR14205">
    <property type="entry name" value="WD-REPEAT PROTEIN"/>
    <property type="match status" value="1"/>
</dbReference>
<proteinExistence type="predicted"/>
<dbReference type="InterPro" id="IPR040323">
    <property type="entry name" value="EIPR1"/>
</dbReference>